<evidence type="ECO:0000313" key="2">
    <source>
        <dbReference type="Proteomes" id="UP000828390"/>
    </source>
</evidence>
<proteinExistence type="predicted"/>
<gene>
    <name evidence="1" type="ORF">DPMN_022100</name>
</gene>
<accession>A0A9D4NPX5</accession>
<dbReference type="AlphaFoldDB" id="A0A9D4NPX5"/>
<dbReference type="EMBL" id="JAIWYP010000001">
    <property type="protein sequence ID" value="KAH3897904.1"/>
    <property type="molecule type" value="Genomic_DNA"/>
</dbReference>
<evidence type="ECO:0000313" key="1">
    <source>
        <dbReference type="EMBL" id="KAH3897904.1"/>
    </source>
</evidence>
<dbReference type="Proteomes" id="UP000828390">
    <property type="component" value="Unassembled WGS sequence"/>
</dbReference>
<organism evidence="1 2">
    <name type="scientific">Dreissena polymorpha</name>
    <name type="common">Zebra mussel</name>
    <name type="synonym">Mytilus polymorpha</name>
    <dbReference type="NCBI Taxonomy" id="45954"/>
    <lineage>
        <taxon>Eukaryota</taxon>
        <taxon>Metazoa</taxon>
        <taxon>Spiralia</taxon>
        <taxon>Lophotrochozoa</taxon>
        <taxon>Mollusca</taxon>
        <taxon>Bivalvia</taxon>
        <taxon>Autobranchia</taxon>
        <taxon>Heteroconchia</taxon>
        <taxon>Euheterodonta</taxon>
        <taxon>Imparidentia</taxon>
        <taxon>Neoheterodontei</taxon>
        <taxon>Myida</taxon>
        <taxon>Dreissenoidea</taxon>
        <taxon>Dreissenidae</taxon>
        <taxon>Dreissena</taxon>
    </lineage>
</organism>
<keyword evidence="2" id="KW-1185">Reference proteome</keyword>
<sequence length="150" mass="15986">MLRMQPLCKFVYAVVCIAAVDGAFTWFSGAPSTSFTSVNLTESNPCSVAKAYMAPYDDQVAPMHVYRCILSQTPDGGFSTKVYDRGFVLATPGSFIFCDETALRMKCQQSSYSLTVVAADAAGNPILTDTGAVAVNETWTVAVIGLPANC</sequence>
<protein>
    <submittedName>
        <fullName evidence="1">Uncharacterized protein</fullName>
    </submittedName>
</protein>
<reference evidence="1" key="2">
    <citation type="submission" date="2020-11" db="EMBL/GenBank/DDBJ databases">
        <authorList>
            <person name="McCartney M.A."/>
            <person name="Auch B."/>
            <person name="Kono T."/>
            <person name="Mallez S."/>
            <person name="Becker A."/>
            <person name="Gohl D.M."/>
            <person name="Silverstein K.A.T."/>
            <person name="Koren S."/>
            <person name="Bechman K.B."/>
            <person name="Herman A."/>
            <person name="Abrahante J.E."/>
            <person name="Garbe J."/>
        </authorList>
    </citation>
    <scope>NUCLEOTIDE SEQUENCE</scope>
    <source>
        <strain evidence="1">Duluth1</strain>
        <tissue evidence="1">Whole animal</tissue>
    </source>
</reference>
<reference evidence="1" key="1">
    <citation type="journal article" date="2019" name="bioRxiv">
        <title>The Genome of the Zebra Mussel, Dreissena polymorpha: A Resource for Invasive Species Research.</title>
        <authorList>
            <person name="McCartney M.A."/>
            <person name="Auch B."/>
            <person name="Kono T."/>
            <person name="Mallez S."/>
            <person name="Zhang Y."/>
            <person name="Obille A."/>
            <person name="Becker A."/>
            <person name="Abrahante J.E."/>
            <person name="Garbe J."/>
            <person name="Badalamenti J.P."/>
            <person name="Herman A."/>
            <person name="Mangelson H."/>
            <person name="Liachko I."/>
            <person name="Sullivan S."/>
            <person name="Sone E.D."/>
            <person name="Koren S."/>
            <person name="Silverstein K.A.T."/>
            <person name="Beckman K.B."/>
            <person name="Gohl D.M."/>
        </authorList>
    </citation>
    <scope>NUCLEOTIDE SEQUENCE</scope>
    <source>
        <strain evidence="1">Duluth1</strain>
        <tissue evidence="1">Whole animal</tissue>
    </source>
</reference>
<comment type="caution">
    <text evidence="1">The sequence shown here is derived from an EMBL/GenBank/DDBJ whole genome shotgun (WGS) entry which is preliminary data.</text>
</comment>
<name>A0A9D4NPX5_DREPO</name>